<dbReference type="InterPro" id="IPR011268">
    <property type="entry name" value="Purine_phosphorylase"/>
</dbReference>
<dbReference type="NCBIfam" id="TIGR01697">
    <property type="entry name" value="PNPH-PUNA-XAPA"/>
    <property type="match status" value="2"/>
</dbReference>
<gene>
    <name evidence="14" type="ORF">MCOS_LOCUS9244</name>
</gene>
<protein>
    <recommendedName>
        <fullName evidence="4">Purine nucleoside phosphorylase</fullName>
        <ecNumber evidence="3">2.4.2.1</ecNumber>
    </recommendedName>
    <alternativeName>
        <fullName evidence="12">Inosine phosphorylase</fullName>
    </alternativeName>
    <alternativeName>
        <fullName evidence="11">Inosine-guanosine phosphorylase</fullName>
    </alternativeName>
</protein>
<comment type="pathway">
    <text evidence="1">Purine metabolism; purine nucleoside salvage.</text>
</comment>
<comment type="similarity">
    <text evidence="2">Belongs to the PNP/MTAP phosphorylase family.</text>
</comment>
<evidence type="ECO:0000256" key="8">
    <source>
        <dbReference type="ARBA" id="ARBA00023929"/>
    </source>
</evidence>
<evidence type="ECO:0000256" key="2">
    <source>
        <dbReference type="ARBA" id="ARBA00006751"/>
    </source>
</evidence>
<dbReference type="Pfam" id="PF01048">
    <property type="entry name" value="PNP_UDP_1"/>
    <property type="match status" value="2"/>
</dbReference>
<dbReference type="CDD" id="cd09009">
    <property type="entry name" value="PNP-EcPNPII_like"/>
    <property type="match status" value="2"/>
</dbReference>
<proteinExistence type="inferred from homology"/>
<dbReference type="PANTHER" id="PTHR11904">
    <property type="entry name" value="METHYLTHIOADENOSINE/PURINE NUCLEOSIDE PHOSPHORYLASE"/>
    <property type="match status" value="1"/>
</dbReference>
<keyword evidence="6" id="KW-0808">Transferase</keyword>
<dbReference type="FunFam" id="3.40.50.1580:FF:000004">
    <property type="entry name" value="Purine nucleoside phosphorylase"/>
    <property type="match status" value="1"/>
</dbReference>
<evidence type="ECO:0000256" key="10">
    <source>
        <dbReference type="ARBA" id="ARBA00023970"/>
    </source>
</evidence>
<evidence type="ECO:0000256" key="3">
    <source>
        <dbReference type="ARBA" id="ARBA00011886"/>
    </source>
</evidence>
<keyword evidence="15" id="KW-1185">Reference proteome</keyword>
<reference evidence="14 15" key="1">
    <citation type="submission" date="2018-10" db="EMBL/GenBank/DDBJ databases">
        <authorList>
            <consortium name="Pathogen Informatics"/>
        </authorList>
    </citation>
    <scope>NUCLEOTIDE SEQUENCE [LARGE SCALE GENOMIC DNA]</scope>
</reference>
<evidence type="ECO:0000313" key="14">
    <source>
        <dbReference type="EMBL" id="VDD83241.1"/>
    </source>
</evidence>
<evidence type="ECO:0000256" key="9">
    <source>
        <dbReference type="ARBA" id="ARBA00023950"/>
    </source>
</evidence>
<dbReference type="EC" id="2.4.2.1" evidence="3"/>
<dbReference type="InterPro" id="IPR011270">
    <property type="entry name" value="Pur_Nuc_Pase_Ino/Guo-sp"/>
</dbReference>
<dbReference type="InterPro" id="IPR000845">
    <property type="entry name" value="Nucleoside_phosphorylase_d"/>
</dbReference>
<evidence type="ECO:0000313" key="15">
    <source>
        <dbReference type="Proteomes" id="UP000267029"/>
    </source>
</evidence>
<organism evidence="14 15">
    <name type="scientific">Mesocestoides corti</name>
    <name type="common">Flatworm</name>
    <dbReference type="NCBI Taxonomy" id="53468"/>
    <lineage>
        <taxon>Eukaryota</taxon>
        <taxon>Metazoa</taxon>
        <taxon>Spiralia</taxon>
        <taxon>Lophotrochozoa</taxon>
        <taxon>Platyhelminthes</taxon>
        <taxon>Cestoda</taxon>
        <taxon>Eucestoda</taxon>
        <taxon>Cyclophyllidea</taxon>
        <taxon>Mesocestoididae</taxon>
        <taxon>Mesocestoides</taxon>
    </lineage>
</organism>
<dbReference type="InterPro" id="IPR035994">
    <property type="entry name" value="Nucleoside_phosphorylase_sf"/>
</dbReference>
<dbReference type="Proteomes" id="UP000267029">
    <property type="component" value="Unassembled WGS sequence"/>
</dbReference>
<dbReference type="EMBL" id="UXSR01005671">
    <property type="protein sequence ID" value="VDD83241.1"/>
    <property type="molecule type" value="Genomic_DNA"/>
</dbReference>
<dbReference type="PANTHER" id="PTHR11904:SF9">
    <property type="entry name" value="PURINE NUCLEOSIDE PHOSPHORYLASE-RELATED"/>
    <property type="match status" value="1"/>
</dbReference>
<dbReference type="NCBIfam" id="TIGR01700">
    <property type="entry name" value="PNPH"/>
    <property type="match status" value="1"/>
</dbReference>
<evidence type="ECO:0000256" key="11">
    <source>
        <dbReference type="ARBA" id="ARBA00031036"/>
    </source>
</evidence>
<accession>A0A0R3UN82</accession>
<dbReference type="STRING" id="53468.A0A0R3UN82"/>
<sequence length="481" mass="52671">MCSYEEAESVCKFLRSKINKTPLVAIICGSGHGALAEVVKDRIVIKYSEIKEFPRSTVAGHAGNLVFGNIGDKYVMVMQGRFHPYEGHSLAKVTLPIRVMKLLGVEYVFITNAAGILNPKYNVGDLVIIKDHICIPAVSGNNPLVGLNDERFGVRFPTLANAYTKSLRQLAWGVGKEMDILNILHEGIYHAGSGPAYETPAELSAARLWGCDCAGMSTAQETIVAKHAGLKVFAISLMTNRVALDNESEEVANHEEVLEVATQRADLVKTFIMNMNVMVMQGRFHAYEGYTQQQVTVPIRVMRLMGCEYLFVTNATGGLHPNYDVGDIMVVKDHISVPSLAGISPLTGPNDDRFGPRFPALSLIYTKELRDLALRVGREMGIANLMHEGVYICCCGPNYDTPAEARVLRLLGADVAGMSTTAETIVAHHAGMKVLALSLVSNREILENDREQKANHEDVLETSLQRVETMTSLITRVLAAL</sequence>
<evidence type="ECO:0000256" key="12">
    <source>
        <dbReference type="ARBA" id="ARBA00033072"/>
    </source>
</evidence>
<dbReference type="GO" id="GO:0004731">
    <property type="term" value="F:purine-nucleoside phosphorylase activity"/>
    <property type="evidence" value="ECO:0007669"/>
    <property type="project" value="UniProtKB-EC"/>
</dbReference>
<evidence type="ECO:0000256" key="1">
    <source>
        <dbReference type="ARBA" id="ARBA00005058"/>
    </source>
</evidence>
<dbReference type="UniPathway" id="UPA00606"/>
<dbReference type="NCBIfam" id="NF006054">
    <property type="entry name" value="PRK08202.1"/>
    <property type="match status" value="2"/>
</dbReference>
<keyword evidence="5" id="KW-0328">Glycosyltransferase</keyword>
<dbReference type="Gene3D" id="3.40.50.1580">
    <property type="entry name" value="Nucleoside phosphorylase domain"/>
    <property type="match status" value="2"/>
</dbReference>
<comment type="catalytic activity">
    <reaction evidence="7">
        <text>inosine + phosphate = alpha-D-ribose 1-phosphate + hypoxanthine</text>
        <dbReference type="Rhea" id="RHEA:27646"/>
        <dbReference type="ChEBI" id="CHEBI:17368"/>
        <dbReference type="ChEBI" id="CHEBI:17596"/>
        <dbReference type="ChEBI" id="CHEBI:43474"/>
        <dbReference type="ChEBI" id="CHEBI:57720"/>
        <dbReference type="EC" id="2.4.2.1"/>
    </reaction>
</comment>
<name>A0A0R3UN82_MESCO</name>
<evidence type="ECO:0000256" key="5">
    <source>
        <dbReference type="ARBA" id="ARBA00022676"/>
    </source>
</evidence>
<comment type="catalytic activity">
    <reaction evidence="9">
        <text>2'-deoxyinosine + phosphate = 2-deoxy-alpha-D-ribose 1-phosphate + hypoxanthine</text>
        <dbReference type="Rhea" id="RHEA:27750"/>
        <dbReference type="ChEBI" id="CHEBI:17368"/>
        <dbReference type="ChEBI" id="CHEBI:28997"/>
        <dbReference type="ChEBI" id="CHEBI:43474"/>
        <dbReference type="ChEBI" id="CHEBI:57259"/>
        <dbReference type="EC" id="2.4.2.1"/>
    </reaction>
</comment>
<dbReference type="OrthoDB" id="10261782at2759"/>
<evidence type="ECO:0000256" key="4">
    <source>
        <dbReference type="ARBA" id="ARBA00013834"/>
    </source>
</evidence>
<dbReference type="GO" id="GO:0005737">
    <property type="term" value="C:cytoplasm"/>
    <property type="evidence" value="ECO:0007669"/>
    <property type="project" value="TreeGrafter"/>
</dbReference>
<dbReference type="AlphaFoldDB" id="A0A0R3UN82"/>
<evidence type="ECO:0000259" key="13">
    <source>
        <dbReference type="Pfam" id="PF01048"/>
    </source>
</evidence>
<comment type="catalytic activity">
    <reaction evidence="10">
        <text>guanosine + phosphate = alpha-D-ribose 1-phosphate + guanine</text>
        <dbReference type="Rhea" id="RHEA:13233"/>
        <dbReference type="ChEBI" id="CHEBI:16235"/>
        <dbReference type="ChEBI" id="CHEBI:16750"/>
        <dbReference type="ChEBI" id="CHEBI:43474"/>
        <dbReference type="ChEBI" id="CHEBI:57720"/>
        <dbReference type="EC" id="2.4.2.1"/>
    </reaction>
</comment>
<evidence type="ECO:0000256" key="7">
    <source>
        <dbReference type="ARBA" id="ARBA00023918"/>
    </source>
</evidence>
<feature type="domain" description="Nucleoside phosphorylase" evidence="13">
    <location>
        <begin position="277"/>
        <end position="478"/>
    </location>
</feature>
<dbReference type="SUPFAM" id="SSF53167">
    <property type="entry name" value="Purine and uridine phosphorylases"/>
    <property type="match status" value="2"/>
</dbReference>
<evidence type="ECO:0000256" key="6">
    <source>
        <dbReference type="ARBA" id="ARBA00022679"/>
    </source>
</evidence>
<dbReference type="GO" id="GO:0009116">
    <property type="term" value="P:nucleoside metabolic process"/>
    <property type="evidence" value="ECO:0007669"/>
    <property type="project" value="InterPro"/>
</dbReference>
<feature type="domain" description="Nucleoside phosphorylase" evidence="13">
    <location>
        <begin position="24"/>
        <end position="270"/>
    </location>
</feature>
<comment type="catalytic activity">
    <reaction evidence="8">
        <text>2'-deoxyguanosine + phosphate = 2-deoxy-alpha-D-ribose 1-phosphate + guanine</text>
        <dbReference type="Rhea" id="RHEA:27738"/>
        <dbReference type="ChEBI" id="CHEBI:16235"/>
        <dbReference type="ChEBI" id="CHEBI:17172"/>
        <dbReference type="ChEBI" id="CHEBI:43474"/>
        <dbReference type="ChEBI" id="CHEBI:57259"/>
        <dbReference type="EC" id="2.4.2.1"/>
    </reaction>
</comment>